<dbReference type="AlphaFoldDB" id="A0A0V1KF71"/>
<dbReference type="Pfam" id="PF03259">
    <property type="entry name" value="Robl_LC7"/>
    <property type="match status" value="1"/>
</dbReference>
<dbReference type="InterPro" id="IPR001270">
    <property type="entry name" value="ClpA/B"/>
</dbReference>
<dbReference type="Pfam" id="PF13857">
    <property type="entry name" value="Ank_5"/>
    <property type="match status" value="1"/>
</dbReference>
<name>A0A0V1KF71_TRIPS</name>
<keyword evidence="5" id="KW-0040">ANK repeat</keyword>
<dbReference type="CDD" id="cd19499">
    <property type="entry name" value="RecA-like_ClpB_Hsp104-like"/>
    <property type="match status" value="1"/>
</dbReference>
<evidence type="ECO:0000313" key="10">
    <source>
        <dbReference type="Proteomes" id="UP000054826"/>
    </source>
</evidence>
<dbReference type="SMART" id="SM00382">
    <property type="entry name" value="AAA"/>
    <property type="match status" value="1"/>
</dbReference>
<reference evidence="9 10" key="1">
    <citation type="submission" date="2015-01" db="EMBL/GenBank/DDBJ databases">
        <title>Evolution of Trichinella species and genotypes.</title>
        <authorList>
            <person name="Korhonen P.K."/>
            <person name="Edoardo P."/>
            <person name="Giuseppe L.R."/>
            <person name="Gasser R.B."/>
        </authorList>
    </citation>
    <scope>NUCLEOTIDE SEQUENCE [LARGE SCALE GENOMIC DNA]</scope>
    <source>
        <strain evidence="9">ISS176</strain>
    </source>
</reference>
<dbReference type="EMBL" id="JYDV01000002">
    <property type="protein sequence ID" value="KRZ45879.1"/>
    <property type="molecule type" value="Genomic_DNA"/>
</dbReference>
<evidence type="ECO:0000259" key="8">
    <source>
        <dbReference type="SMART" id="SM01086"/>
    </source>
</evidence>
<keyword evidence="3" id="KW-0067">ATP-binding</keyword>
<feature type="repeat" description="ANK" evidence="5">
    <location>
        <begin position="228"/>
        <end position="260"/>
    </location>
</feature>
<dbReference type="SMART" id="SM00960">
    <property type="entry name" value="Robl_LC7"/>
    <property type="match status" value="1"/>
</dbReference>
<proteinExistence type="inferred from homology"/>
<dbReference type="FunFam" id="3.30.450.30:FF:000004">
    <property type="entry name" value="ragulator complex protein LAMTOR2"/>
    <property type="match status" value="1"/>
</dbReference>
<dbReference type="SMART" id="SM00248">
    <property type="entry name" value="ANK"/>
    <property type="match status" value="3"/>
</dbReference>
<dbReference type="Pfam" id="PF10431">
    <property type="entry name" value="ClpB_D2-small"/>
    <property type="match status" value="1"/>
</dbReference>
<dbReference type="PANTHER" id="PTHR11638">
    <property type="entry name" value="ATP-DEPENDENT CLP PROTEASE"/>
    <property type="match status" value="1"/>
</dbReference>
<dbReference type="Gene3D" id="3.40.50.300">
    <property type="entry name" value="P-loop containing nucleotide triphosphate hydrolases"/>
    <property type="match status" value="1"/>
</dbReference>
<dbReference type="PROSITE" id="PS50088">
    <property type="entry name" value="ANK_REPEAT"/>
    <property type="match status" value="2"/>
</dbReference>
<organism evidence="9 10">
    <name type="scientific">Trichinella pseudospiralis</name>
    <name type="common">Parasitic roundworm</name>
    <dbReference type="NCBI Taxonomy" id="6337"/>
    <lineage>
        <taxon>Eukaryota</taxon>
        <taxon>Metazoa</taxon>
        <taxon>Ecdysozoa</taxon>
        <taxon>Nematoda</taxon>
        <taxon>Enoplea</taxon>
        <taxon>Dorylaimia</taxon>
        <taxon>Trichinellida</taxon>
        <taxon>Trichinellidae</taxon>
        <taxon>Trichinella</taxon>
    </lineage>
</organism>
<evidence type="ECO:0000256" key="1">
    <source>
        <dbReference type="ARBA" id="ARBA00007191"/>
    </source>
</evidence>
<comment type="similarity">
    <text evidence="1">Belongs to the GAMAD family.</text>
</comment>
<accession>A0A0V1KF71</accession>
<dbReference type="GO" id="GO:0005524">
    <property type="term" value="F:ATP binding"/>
    <property type="evidence" value="ECO:0007669"/>
    <property type="project" value="UniProtKB-KW"/>
</dbReference>
<dbReference type="Proteomes" id="UP000054826">
    <property type="component" value="Unassembled WGS sequence"/>
</dbReference>
<dbReference type="Gene3D" id="1.25.40.20">
    <property type="entry name" value="Ankyrin repeat-containing domain"/>
    <property type="match status" value="1"/>
</dbReference>
<dbReference type="InterPro" id="IPR036770">
    <property type="entry name" value="Ankyrin_rpt-contain_sf"/>
</dbReference>
<dbReference type="InterPro" id="IPR004942">
    <property type="entry name" value="Roadblock/LAMTOR2_dom"/>
</dbReference>
<dbReference type="SUPFAM" id="SSF103196">
    <property type="entry name" value="Roadblock/LC7 domain"/>
    <property type="match status" value="1"/>
</dbReference>
<keyword evidence="2" id="KW-0547">Nucleotide-binding</keyword>
<dbReference type="InterPro" id="IPR027417">
    <property type="entry name" value="P-loop_NTPase"/>
</dbReference>
<evidence type="ECO:0000256" key="3">
    <source>
        <dbReference type="ARBA" id="ARBA00022840"/>
    </source>
</evidence>
<evidence type="ECO:0000256" key="5">
    <source>
        <dbReference type="PROSITE-ProRule" id="PRU00023"/>
    </source>
</evidence>
<dbReference type="InterPro" id="IPR019489">
    <property type="entry name" value="Clp_ATPase_C"/>
</dbReference>
<dbReference type="InterPro" id="IPR002110">
    <property type="entry name" value="Ankyrin_rpt"/>
</dbReference>
<dbReference type="InterPro" id="IPR050130">
    <property type="entry name" value="ClpA_ClpB"/>
</dbReference>
<dbReference type="InterPro" id="IPR003959">
    <property type="entry name" value="ATPase_AAA_core"/>
</dbReference>
<dbReference type="SUPFAM" id="SSF48403">
    <property type="entry name" value="Ankyrin repeat"/>
    <property type="match status" value="1"/>
</dbReference>
<evidence type="ECO:0000256" key="4">
    <source>
        <dbReference type="ARBA" id="ARBA00072715"/>
    </source>
</evidence>
<evidence type="ECO:0000259" key="6">
    <source>
        <dbReference type="SMART" id="SM00382"/>
    </source>
</evidence>
<gene>
    <name evidence="9" type="primary">Clpb</name>
    <name evidence="9" type="ORF">T4C_6438</name>
</gene>
<feature type="domain" description="Roadblock/LAMTOR2" evidence="7">
    <location>
        <begin position="7"/>
        <end position="95"/>
    </location>
</feature>
<dbReference type="SMART" id="SM01086">
    <property type="entry name" value="ClpB_D2-small"/>
    <property type="match status" value="1"/>
</dbReference>
<dbReference type="GO" id="GO:0034605">
    <property type="term" value="P:cellular response to heat"/>
    <property type="evidence" value="ECO:0007669"/>
    <property type="project" value="TreeGrafter"/>
</dbReference>
<evidence type="ECO:0000313" key="9">
    <source>
        <dbReference type="EMBL" id="KRZ45879.1"/>
    </source>
</evidence>
<dbReference type="PRINTS" id="PR00300">
    <property type="entry name" value="CLPPROTEASEA"/>
</dbReference>
<dbReference type="PANTHER" id="PTHR11638:SF93">
    <property type="entry name" value="MITOCHONDRIAL DISAGGREGASE"/>
    <property type="match status" value="1"/>
</dbReference>
<dbReference type="SUPFAM" id="SSF52540">
    <property type="entry name" value="P-loop containing nucleoside triphosphate hydrolases"/>
    <property type="match status" value="1"/>
</dbReference>
<comment type="caution">
    <text evidence="9">The sequence shown here is derived from an EMBL/GenBank/DDBJ whole genome shotgun (WGS) entry which is preliminary data.</text>
</comment>
<dbReference type="InterPro" id="IPR003593">
    <property type="entry name" value="AAA+_ATPase"/>
</dbReference>
<dbReference type="PROSITE" id="PS50297">
    <property type="entry name" value="ANK_REP_REGION"/>
    <property type="match status" value="2"/>
</dbReference>
<sequence length="725" mass="82867">MIRPTVLNSILCQANAEGVTGTLLMNREGMVLCHAGCDESQAEAIAAIASNIWCSYEKSGQETFRDDKLKWFFLEGSEGRIAICKVSTLLLCMVANDTVEIGMLRGKLYAVKHCLEPKIMEYVFMNMWRLFASQMRRHCYGMWLRSYFRYLGCRFAAAPFLRKINAKDGWFYGFTFYTTYEFSGMNGDRNHGEDIRKMQLMYAAKDDDERTIKKLLQSGVDPNERHFLGWTALHVASFHGSCKALKVLLENGADVNTKDNFSNVQTLARDMRISFLEVLFIREEFFNFQLNKNIEFQNMTPLHYAVLGNNKPAVEMLMEYGADPLSCNASGQLPVNYAQNQQIEELLKGYTKKYTEKKALLERLERQNYPFEERVKKNMIGQDGAISSVASAIRRKENGWTNDEHPLVFLFLGSSGVGKTELAKQVAQYLYKDNKKSFIRIDMSEYQEKHEVAKFIGSPPGYVGHQQGGQLTKSLTECPNAVVLFDEVEKAHPDVLTIMLQLFDEGRLTDGMGKTVDCKEAIFIMTSNLAAEEIASHALKLRKETADMVEKRLSNKLEDLNEAENVTISRKFKETVVQPILKRHLKRDEFIGRITEIVYFLPFSRPELLQLVTRELEFWKMKALQKHKIHLTWDQNVLEVLADGYNVRYGARSIKHEIERQVVSKLAAAHERSLINDGSEVRISATLPPGEQDRSKSIITIEVVNSNNGKSETLSDQILKMINLR</sequence>
<dbReference type="Gene3D" id="3.30.450.30">
    <property type="entry name" value="Dynein light chain 2a, cytoplasmic"/>
    <property type="match status" value="1"/>
</dbReference>
<dbReference type="Pfam" id="PF07724">
    <property type="entry name" value="AAA_2"/>
    <property type="match status" value="1"/>
</dbReference>
<feature type="repeat" description="ANK" evidence="5">
    <location>
        <begin position="297"/>
        <end position="329"/>
    </location>
</feature>
<evidence type="ECO:0000259" key="7">
    <source>
        <dbReference type="SMART" id="SM00960"/>
    </source>
</evidence>
<protein>
    <recommendedName>
        <fullName evidence="4">Ragulator complex protein LAMTOR2 homolog</fullName>
    </recommendedName>
</protein>
<feature type="domain" description="Clp ATPase C-terminal" evidence="8">
    <location>
        <begin position="603"/>
        <end position="687"/>
    </location>
</feature>
<dbReference type="Gene3D" id="1.10.8.60">
    <property type="match status" value="1"/>
</dbReference>
<dbReference type="GO" id="GO:0016887">
    <property type="term" value="F:ATP hydrolysis activity"/>
    <property type="evidence" value="ECO:0007669"/>
    <property type="project" value="InterPro"/>
</dbReference>
<dbReference type="GO" id="GO:1902533">
    <property type="term" value="P:positive regulation of intracellular signal transduction"/>
    <property type="evidence" value="ECO:0007669"/>
    <property type="project" value="UniProtKB-ARBA"/>
</dbReference>
<feature type="domain" description="AAA+ ATPase" evidence="6">
    <location>
        <begin position="405"/>
        <end position="559"/>
    </location>
</feature>
<evidence type="ECO:0000256" key="2">
    <source>
        <dbReference type="ARBA" id="ARBA00022741"/>
    </source>
</evidence>
<dbReference type="GO" id="GO:0005739">
    <property type="term" value="C:mitochondrion"/>
    <property type="evidence" value="ECO:0007669"/>
    <property type="project" value="TreeGrafter"/>
</dbReference>
<dbReference type="Pfam" id="PF12796">
    <property type="entry name" value="Ank_2"/>
    <property type="match status" value="1"/>
</dbReference>